<gene>
    <name evidence="1" type="ORF">AVDCRST_MAG93-9515</name>
</gene>
<reference evidence="1" key="1">
    <citation type="submission" date="2020-02" db="EMBL/GenBank/DDBJ databases">
        <authorList>
            <person name="Meier V. D."/>
        </authorList>
    </citation>
    <scope>NUCLEOTIDE SEQUENCE</scope>
    <source>
        <strain evidence="1">AVDCRST_MAG93</strain>
    </source>
</reference>
<evidence type="ECO:0000313" key="1">
    <source>
        <dbReference type="EMBL" id="CAA9387041.1"/>
    </source>
</evidence>
<feature type="non-terminal residue" evidence="1">
    <location>
        <position position="60"/>
    </location>
</feature>
<sequence length="60" mass="6999">VLYSFFISRLRHARRVPDNGNTWTNKPVRGRDSGFALRWHRFAHNLPAMSNKDQCSGSRL</sequence>
<feature type="non-terminal residue" evidence="1">
    <location>
        <position position="1"/>
    </location>
</feature>
<dbReference type="EMBL" id="CADCTR010003196">
    <property type="protein sequence ID" value="CAA9387041.1"/>
    <property type="molecule type" value="Genomic_DNA"/>
</dbReference>
<dbReference type="AlphaFoldDB" id="A0A6J4NFP1"/>
<organism evidence="1">
    <name type="scientific">uncultured Chloroflexia bacterium</name>
    <dbReference type="NCBI Taxonomy" id="1672391"/>
    <lineage>
        <taxon>Bacteria</taxon>
        <taxon>Bacillati</taxon>
        <taxon>Chloroflexota</taxon>
        <taxon>Chloroflexia</taxon>
        <taxon>environmental samples</taxon>
    </lineage>
</organism>
<proteinExistence type="predicted"/>
<accession>A0A6J4NFP1</accession>
<name>A0A6J4NFP1_9CHLR</name>
<protein>
    <submittedName>
        <fullName evidence="1">Uncharacterized protein</fullName>
    </submittedName>
</protein>